<dbReference type="OrthoDB" id="5974085at2759"/>
<dbReference type="Gene3D" id="3.30.460.90">
    <property type="match status" value="1"/>
</dbReference>
<reference evidence="3" key="1">
    <citation type="journal article" date="2017" name="bioRxiv">
        <title>Comparative analysis of the genomes of Stylophora pistillata and Acropora digitifera provides evidence for extensive differences between species of corals.</title>
        <authorList>
            <person name="Voolstra C.R."/>
            <person name="Li Y."/>
            <person name="Liew Y.J."/>
            <person name="Baumgarten S."/>
            <person name="Zoccola D."/>
            <person name="Flot J.-F."/>
            <person name="Tambutte S."/>
            <person name="Allemand D."/>
            <person name="Aranda M."/>
        </authorList>
    </citation>
    <scope>NUCLEOTIDE SEQUENCE [LARGE SCALE GENOMIC DNA]</scope>
</reference>
<comment type="caution">
    <text evidence="2">The sequence shown here is derived from an EMBL/GenBank/DDBJ whole genome shotgun (WGS) entry which is preliminary data.</text>
</comment>
<dbReference type="Gene3D" id="1.10.1410.40">
    <property type="match status" value="1"/>
</dbReference>
<dbReference type="InterPro" id="IPR024810">
    <property type="entry name" value="MAB21L/cGLR"/>
</dbReference>
<dbReference type="SMART" id="SM01265">
    <property type="entry name" value="Mab-21"/>
    <property type="match status" value="1"/>
</dbReference>
<protein>
    <submittedName>
        <fullName evidence="2">Retrograde Golgi transport protein RGP1-like</fullName>
    </submittedName>
</protein>
<dbReference type="InterPro" id="IPR014848">
    <property type="entry name" value="Rgp1"/>
</dbReference>
<proteinExistence type="predicted"/>
<dbReference type="EMBL" id="LSMT01000235">
    <property type="protein sequence ID" value="PFX22564.1"/>
    <property type="molecule type" value="Genomic_DNA"/>
</dbReference>
<organism evidence="2 3">
    <name type="scientific">Stylophora pistillata</name>
    <name type="common">Smooth cauliflower coral</name>
    <dbReference type="NCBI Taxonomy" id="50429"/>
    <lineage>
        <taxon>Eukaryota</taxon>
        <taxon>Metazoa</taxon>
        <taxon>Cnidaria</taxon>
        <taxon>Anthozoa</taxon>
        <taxon>Hexacorallia</taxon>
        <taxon>Scleractinia</taxon>
        <taxon>Astrocoeniina</taxon>
        <taxon>Pocilloporidae</taxon>
        <taxon>Stylophora</taxon>
    </lineage>
</organism>
<gene>
    <name evidence="2" type="primary">Rgp1</name>
    <name evidence="2" type="ORF">AWC38_SpisGene12922</name>
</gene>
<evidence type="ECO:0000259" key="1">
    <source>
        <dbReference type="Pfam" id="PF20266"/>
    </source>
</evidence>
<sequence>MSEVNVMANGNLNLFLRELDERKGKIPCCQEVSLIQSRVRRVIRSILLEVRRENPFFRTTLINSGSFYEGTKIRQPDEFDFLLQLDSFFVPERYRFHELPCSTVMVFPADESIWEDLFFYFPDHDHGYSRNFEWKETIKTPFYKLFNKKAKDFEAFGMKVALAHEADEIVSAPQPLSKHGPAYTLLLEWNGGERYKGLRISVDLALAVRINNRPDNVDIKFETTTGRVLQSIFEKLPFYYAVGSYRNMLTEVQPNFFADCDTTLRPENFCLRCSQSCLEQELFSQTFGSNSGQAKCLRLLKILRDIVFPDISEFKETSNDSGFLYFSVELAAYPLKETGRLFSSYVLKTLVLFEWQLNPEKEQWSGNKLSERFLDILRSLLNQLKERKMPSFFYADYNIFPSSVTREIDFSNAASIITILLDGLSSVDNMNVYNFEECLTKLKEDFVDIIYRKKTFTALILCGLRDTFVEDSSMEKVVQKSLTMKGEQGRCLLSTQPKILFCDLELAPGESRTYFYSDTISFDGVPSYKGHAVKYSYKITVGTSRVQGHSKLLRLPVRILSSQGLGRIEQFLCKQENSQNPFLDDSTPETSLLDLAVDILTTVTSKRNSHVYNIVSSRGSIGKFCLFKSAYRIGEEIVGSFDFSDSLVICLKFSVVLQSEEHIPENSRNPSKQSPDVTYSSFTSVQENCLHTKKTHLVLPIPYTACPEFVSELVCLKWRLHFEFTLALSPLPGGGSPVQPTTPYTDTASWQGPSDIQAETMSWDLPVKIIATNPLHASSISMHKTSSTMVF</sequence>
<feature type="domain" description="Mab-21-like HhH/H2TH-like" evidence="1">
    <location>
        <begin position="332"/>
        <end position="409"/>
    </location>
</feature>
<dbReference type="Proteomes" id="UP000225706">
    <property type="component" value="Unassembled WGS sequence"/>
</dbReference>
<accession>A0A2B4RVT7</accession>
<dbReference type="AlphaFoldDB" id="A0A2B4RVT7"/>
<keyword evidence="3" id="KW-1185">Reference proteome</keyword>
<name>A0A2B4RVT7_STYPI</name>
<dbReference type="GO" id="GO:0016779">
    <property type="term" value="F:nucleotidyltransferase activity"/>
    <property type="evidence" value="ECO:0007669"/>
    <property type="project" value="UniProtKB-ARBA"/>
</dbReference>
<evidence type="ECO:0000313" key="3">
    <source>
        <dbReference type="Proteomes" id="UP000225706"/>
    </source>
</evidence>
<dbReference type="InterPro" id="IPR046906">
    <property type="entry name" value="Mab-21_HhH/H2TH-like"/>
</dbReference>
<dbReference type="Pfam" id="PF08737">
    <property type="entry name" value="Rgp1"/>
    <property type="match status" value="2"/>
</dbReference>
<evidence type="ECO:0000313" key="2">
    <source>
        <dbReference type="EMBL" id="PFX22564.1"/>
    </source>
</evidence>
<dbReference type="STRING" id="50429.A0A2B4RVT7"/>
<dbReference type="Pfam" id="PF20266">
    <property type="entry name" value="Mab-21_C"/>
    <property type="match status" value="1"/>
</dbReference>
<dbReference type="PANTHER" id="PTHR12507">
    <property type="entry name" value="REDUCED GROWTH PHENOTYPE 1 RGP1, YEAST -RELATED"/>
    <property type="match status" value="1"/>
</dbReference>